<accession>A0A2Z7AST0</accession>
<protein>
    <submittedName>
        <fullName evidence="1">Uncharacterized protein</fullName>
    </submittedName>
</protein>
<dbReference type="EMBL" id="KV014409">
    <property type="protein sequence ID" value="KZV22262.1"/>
    <property type="molecule type" value="Genomic_DNA"/>
</dbReference>
<evidence type="ECO:0000313" key="1">
    <source>
        <dbReference type="EMBL" id="KZV22262.1"/>
    </source>
</evidence>
<reference evidence="1 2" key="1">
    <citation type="journal article" date="2015" name="Proc. Natl. Acad. Sci. U.S.A.">
        <title>The resurrection genome of Boea hygrometrica: A blueprint for survival of dehydration.</title>
        <authorList>
            <person name="Xiao L."/>
            <person name="Yang G."/>
            <person name="Zhang L."/>
            <person name="Yang X."/>
            <person name="Zhao S."/>
            <person name="Ji Z."/>
            <person name="Zhou Q."/>
            <person name="Hu M."/>
            <person name="Wang Y."/>
            <person name="Chen M."/>
            <person name="Xu Y."/>
            <person name="Jin H."/>
            <person name="Xiao X."/>
            <person name="Hu G."/>
            <person name="Bao F."/>
            <person name="Hu Y."/>
            <person name="Wan P."/>
            <person name="Li L."/>
            <person name="Deng X."/>
            <person name="Kuang T."/>
            <person name="Xiang C."/>
            <person name="Zhu J.K."/>
            <person name="Oliver M.J."/>
            <person name="He Y."/>
        </authorList>
    </citation>
    <scope>NUCLEOTIDE SEQUENCE [LARGE SCALE GENOMIC DNA]</scope>
    <source>
        <strain evidence="2">cv. XS01</strain>
    </source>
</reference>
<dbReference type="Proteomes" id="UP000250235">
    <property type="component" value="Unassembled WGS sequence"/>
</dbReference>
<sequence length="81" mass="9740">MHSIHVIRIFGRYNKTCSEKRKLDREIWSSWMIMREMEEEMRRQESVIVNNVDVYDDVKAEDHMSSDTKGIVEEDSCERSN</sequence>
<proteinExistence type="predicted"/>
<dbReference type="AlphaFoldDB" id="A0A2Z7AST0"/>
<name>A0A2Z7AST0_9LAMI</name>
<gene>
    <name evidence="1" type="ORF">F511_28656</name>
</gene>
<organism evidence="1 2">
    <name type="scientific">Dorcoceras hygrometricum</name>
    <dbReference type="NCBI Taxonomy" id="472368"/>
    <lineage>
        <taxon>Eukaryota</taxon>
        <taxon>Viridiplantae</taxon>
        <taxon>Streptophyta</taxon>
        <taxon>Embryophyta</taxon>
        <taxon>Tracheophyta</taxon>
        <taxon>Spermatophyta</taxon>
        <taxon>Magnoliopsida</taxon>
        <taxon>eudicotyledons</taxon>
        <taxon>Gunneridae</taxon>
        <taxon>Pentapetalae</taxon>
        <taxon>asterids</taxon>
        <taxon>lamiids</taxon>
        <taxon>Lamiales</taxon>
        <taxon>Gesneriaceae</taxon>
        <taxon>Didymocarpoideae</taxon>
        <taxon>Trichosporeae</taxon>
        <taxon>Loxocarpinae</taxon>
        <taxon>Dorcoceras</taxon>
    </lineage>
</organism>
<evidence type="ECO:0000313" key="2">
    <source>
        <dbReference type="Proteomes" id="UP000250235"/>
    </source>
</evidence>
<keyword evidence="2" id="KW-1185">Reference proteome</keyword>